<dbReference type="InterPro" id="IPR001279">
    <property type="entry name" value="Metallo-B-lactamas"/>
</dbReference>
<dbReference type="Pfam" id="PF12706">
    <property type="entry name" value="Lactamase_B_2"/>
    <property type="match status" value="1"/>
</dbReference>
<dbReference type="EMBL" id="AENN01000018">
    <property type="protein sequence ID" value="EFR30499.1"/>
    <property type="molecule type" value="Genomic_DNA"/>
</dbReference>
<evidence type="ECO:0000256" key="1">
    <source>
        <dbReference type="ARBA" id="ARBA00022839"/>
    </source>
</evidence>
<dbReference type="Proteomes" id="UP000005990">
    <property type="component" value="Unassembled WGS sequence"/>
</dbReference>
<organism evidence="4 5">
    <name type="scientific">Eremococcus coleocola ACS-139-V-Col8</name>
    <dbReference type="NCBI Taxonomy" id="908337"/>
    <lineage>
        <taxon>Bacteria</taxon>
        <taxon>Bacillati</taxon>
        <taxon>Bacillota</taxon>
        <taxon>Bacilli</taxon>
        <taxon>Lactobacillales</taxon>
        <taxon>Aerococcaceae</taxon>
        <taxon>Eremococcus</taxon>
    </lineage>
</organism>
<dbReference type="Gene3D" id="3.60.15.10">
    <property type="entry name" value="Ribonuclease Z/Hydroxyacylglutathione hydrolase-like"/>
    <property type="match status" value="1"/>
</dbReference>
<comment type="caution">
    <text evidence="4">The sequence shown here is derived from an EMBL/GenBank/DDBJ whole genome shotgun (WGS) entry which is preliminary data.</text>
</comment>
<accession>E4KRE9</accession>
<dbReference type="RefSeq" id="WP_006419022.1">
    <property type="nucleotide sequence ID" value="NZ_AENN01000018.1"/>
</dbReference>
<dbReference type="Gene3D" id="3.40.50.10710">
    <property type="entry name" value="Metallo-hydrolase/oxidoreductase"/>
    <property type="match status" value="1"/>
</dbReference>
<keyword evidence="1" id="KW-0540">Nuclease</keyword>
<dbReference type="SMART" id="SM00849">
    <property type="entry name" value="Lactamase_B"/>
    <property type="match status" value="1"/>
</dbReference>
<dbReference type="GO" id="GO:0003723">
    <property type="term" value="F:RNA binding"/>
    <property type="evidence" value="ECO:0007669"/>
    <property type="project" value="UniProtKB-KW"/>
</dbReference>
<dbReference type="OrthoDB" id="9803916at2"/>
<gene>
    <name evidence="4" type="ORF">HMPREF9257_0449</name>
</gene>
<feature type="domain" description="Metallo-beta-lactamase" evidence="3">
    <location>
        <begin position="16"/>
        <end position="220"/>
    </location>
</feature>
<proteinExistence type="predicted"/>
<keyword evidence="1" id="KW-0269">Exonuclease</keyword>
<keyword evidence="2" id="KW-0694">RNA-binding</keyword>
<reference evidence="4 5" key="1">
    <citation type="submission" date="2010-10" db="EMBL/GenBank/DDBJ databases">
        <authorList>
            <person name="Durkin A.S."/>
            <person name="Madupu R."/>
            <person name="Torralba M."/>
            <person name="Gillis M."/>
            <person name="Methe B."/>
            <person name="Sutton G."/>
            <person name="Nelson K.E."/>
        </authorList>
    </citation>
    <scope>NUCLEOTIDE SEQUENCE [LARGE SCALE GENOMIC DNA]</scope>
    <source>
        <strain evidence="4 5">ACS-139-V-Col8</strain>
    </source>
</reference>
<keyword evidence="1" id="KW-0378">Hydrolase</keyword>
<dbReference type="eggNOG" id="COG0595">
    <property type="taxonomic scope" value="Bacteria"/>
</dbReference>
<dbReference type="AlphaFoldDB" id="E4KRE9"/>
<name>E4KRE9_9LACT</name>
<dbReference type="STRING" id="908337.HMPREF9257_0449"/>
<sequence length="444" mass="50089">MTETQVKVIAGLDSIGGNIVVLEKDNYQIVTDFGIIRGTTDSEALDLAMTSDLVDRKGLPQLDGLYPQKQLKAKTVEAYETSQKQTIICISHLHLDHIGALLHLAPQIPVYTSQESYDFYQALAQTGFLPDYQVNWQGVAYDEVLEHGPFKIQFKASDHDTKGIAAIFIESPDLKVIHSGDFRYSGFHPEKVFAWGQAARQFEADLALLEGTTFSFLPDPNQAPVPLEPWQEKIKVIESKTELSLLKNISQLLEANPQASVVFNGYEQNLERLLYLSQVLSQLGRQLALDEKYYQLALSFAKIYGLKYDNICLADLPLIKKKPQNYVLNLTYDHYQDMFELPAGLYLHSNGYPLGPYMPAYQPFVLDLQAHNWQMYQMGSSGHAYPQDLLNQAYLVNAKVTVPWHSSQPDLYAQGLSSQGLKVWRPIPYQTYSASQIKALKEDA</sequence>
<protein>
    <submittedName>
        <fullName evidence="4">Metallo-beta-lactamase domain protein</fullName>
    </submittedName>
</protein>
<keyword evidence="5" id="KW-1185">Reference proteome</keyword>
<dbReference type="SUPFAM" id="SSF56281">
    <property type="entry name" value="Metallo-hydrolase/oxidoreductase"/>
    <property type="match status" value="1"/>
</dbReference>
<dbReference type="PANTHER" id="PTHR43694:SF1">
    <property type="entry name" value="RIBONUCLEASE J"/>
    <property type="match status" value="1"/>
</dbReference>
<evidence type="ECO:0000313" key="5">
    <source>
        <dbReference type="Proteomes" id="UP000005990"/>
    </source>
</evidence>
<evidence type="ECO:0000256" key="2">
    <source>
        <dbReference type="ARBA" id="ARBA00022884"/>
    </source>
</evidence>
<evidence type="ECO:0000313" key="4">
    <source>
        <dbReference type="EMBL" id="EFR30499.1"/>
    </source>
</evidence>
<evidence type="ECO:0000259" key="3">
    <source>
        <dbReference type="SMART" id="SM00849"/>
    </source>
</evidence>
<dbReference type="InterPro" id="IPR036866">
    <property type="entry name" value="RibonucZ/Hydroxyglut_hydro"/>
</dbReference>
<dbReference type="PANTHER" id="PTHR43694">
    <property type="entry name" value="RIBONUCLEASE J"/>
    <property type="match status" value="1"/>
</dbReference>
<dbReference type="InterPro" id="IPR042173">
    <property type="entry name" value="RNase_J_2"/>
</dbReference>
<dbReference type="GO" id="GO:0004527">
    <property type="term" value="F:exonuclease activity"/>
    <property type="evidence" value="ECO:0007669"/>
    <property type="project" value="UniProtKB-KW"/>
</dbReference>